<evidence type="ECO:0000256" key="1">
    <source>
        <dbReference type="SAM" id="Phobius"/>
    </source>
</evidence>
<evidence type="ECO:0000313" key="2">
    <source>
        <dbReference type="EMBL" id="SDZ41317.1"/>
    </source>
</evidence>
<keyword evidence="1" id="KW-0812">Transmembrane</keyword>
<sequence length="138" mass="14696">MSVDPPPTPGPALPPPSADAPGALVVAQIGEIAVTSTLVRTPAGDLPLAGSTWHVTEEWQPEQRTPTWAVVAAIVGFCVLPVLSLLFLKVRTTVYRGTAQVVVTNGPRQYVARVPVNGQARMRQLHQQVNYARSLAAL</sequence>
<feature type="transmembrane region" description="Helical" evidence="1">
    <location>
        <begin position="68"/>
        <end position="88"/>
    </location>
</feature>
<protein>
    <submittedName>
        <fullName evidence="2">Uncharacterized protein</fullName>
    </submittedName>
</protein>
<reference evidence="3" key="1">
    <citation type="submission" date="2016-10" db="EMBL/GenBank/DDBJ databases">
        <authorList>
            <person name="Varghese N."/>
            <person name="Submissions S."/>
        </authorList>
    </citation>
    <scope>NUCLEOTIDE SEQUENCE [LARGE SCALE GENOMIC DNA]</scope>
    <source>
        <strain evidence="3">DSM 45245</strain>
    </source>
</reference>
<dbReference type="Proteomes" id="UP000242415">
    <property type="component" value="Unassembled WGS sequence"/>
</dbReference>
<proteinExistence type="predicted"/>
<dbReference type="AlphaFoldDB" id="A0A1H3SUD9"/>
<evidence type="ECO:0000313" key="3">
    <source>
        <dbReference type="Proteomes" id="UP000242415"/>
    </source>
</evidence>
<keyword evidence="3" id="KW-1185">Reference proteome</keyword>
<gene>
    <name evidence="2" type="ORF">SAMN05444365_11425</name>
</gene>
<keyword evidence="1" id="KW-0472">Membrane</keyword>
<keyword evidence="1" id="KW-1133">Transmembrane helix</keyword>
<dbReference type="EMBL" id="FNPH01000014">
    <property type="protein sequence ID" value="SDZ41317.1"/>
    <property type="molecule type" value="Genomic_DNA"/>
</dbReference>
<accession>A0A1H3SUD9</accession>
<name>A0A1H3SUD9_9ACTN</name>
<dbReference type="RefSeq" id="WP_245736974.1">
    <property type="nucleotide sequence ID" value="NZ_FNPH01000014.1"/>
</dbReference>
<organism evidence="2 3">
    <name type="scientific">Micromonospora pattaloongensis</name>
    <dbReference type="NCBI Taxonomy" id="405436"/>
    <lineage>
        <taxon>Bacteria</taxon>
        <taxon>Bacillati</taxon>
        <taxon>Actinomycetota</taxon>
        <taxon>Actinomycetes</taxon>
        <taxon>Micromonosporales</taxon>
        <taxon>Micromonosporaceae</taxon>
        <taxon>Micromonospora</taxon>
    </lineage>
</organism>